<keyword evidence="1" id="KW-0812">Transmembrane</keyword>
<reference evidence="3" key="1">
    <citation type="submission" date="2016-10" db="EMBL/GenBank/DDBJ databases">
        <authorList>
            <person name="Varghese N."/>
            <person name="Submissions S."/>
        </authorList>
    </citation>
    <scope>NUCLEOTIDE SEQUENCE [LARGE SCALE GENOMIC DNA]</scope>
    <source>
        <strain evidence="3">DSM 23920</strain>
    </source>
</reference>
<evidence type="ECO:0000313" key="3">
    <source>
        <dbReference type="Proteomes" id="UP000199656"/>
    </source>
</evidence>
<dbReference type="EMBL" id="FNRL01000004">
    <property type="protein sequence ID" value="SEA24656.1"/>
    <property type="molecule type" value="Genomic_DNA"/>
</dbReference>
<feature type="transmembrane region" description="Helical" evidence="1">
    <location>
        <begin position="225"/>
        <end position="245"/>
    </location>
</feature>
<feature type="transmembrane region" description="Helical" evidence="1">
    <location>
        <begin position="406"/>
        <end position="423"/>
    </location>
</feature>
<dbReference type="STRING" id="408074.SAMN05660909_01298"/>
<dbReference type="OrthoDB" id="643854at2"/>
<name>A0A1H3ZLH5_9BACT</name>
<keyword evidence="1" id="KW-0472">Membrane</keyword>
<gene>
    <name evidence="2" type="ORF">SAMN05660909_01298</name>
</gene>
<dbReference type="Proteomes" id="UP000199656">
    <property type="component" value="Unassembled WGS sequence"/>
</dbReference>
<proteinExistence type="predicted"/>
<dbReference type="RefSeq" id="WP_139169970.1">
    <property type="nucleotide sequence ID" value="NZ_BKAT01000005.1"/>
</dbReference>
<feature type="transmembrane region" description="Helical" evidence="1">
    <location>
        <begin position="321"/>
        <end position="337"/>
    </location>
</feature>
<accession>A0A1H3ZLH5</accession>
<feature type="transmembrane region" description="Helical" evidence="1">
    <location>
        <begin position="376"/>
        <end position="399"/>
    </location>
</feature>
<keyword evidence="1" id="KW-1133">Transmembrane helix</keyword>
<feature type="transmembrane region" description="Helical" evidence="1">
    <location>
        <begin position="176"/>
        <end position="197"/>
    </location>
</feature>
<feature type="transmembrane region" description="Helical" evidence="1">
    <location>
        <begin position="349"/>
        <end position="370"/>
    </location>
</feature>
<evidence type="ECO:0000313" key="2">
    <source>
        <dbReference type="EMBL" id="SEA24656.1"/>
    </source>
</evidence>
<sequence>MRFTLIFLLLLGSRFILHAGIPATTLAKTLDSLNPTQRAVLYQYGTLRKNAGQAVADSFWMLRQPVLGAIDQERGALLAEELLQSARITYNLEKPSRLQALRGVFTTSRLLIGLAALIAVVAVIQLLSRYLPGFFSWLRTVLAPFIRWLFNPVALSWELLGLGILIVWLAPGIPEITIRTIIVHLGIFFIWSQLTAIHTRRYLFKDYSDEIINILESNNVTPVRAFVNVSLPALFTAAAIYWAKLRTGDPWYAYEVIVPVMICIFALPPLRSMERALTKVLFPFPAPVLRTKDQRMIAYAVISLLVWMIMVAVPVRIPESLLVLSIFLVCMLLVLSIEDVTRCGIKNFVWTQVITVSFLLAVILTGAQYADIALTWTGLGGLLLFVLIKYWEIPVLLGWSWKNKKAWGALGMAVLIWGIAMLLRNNAEWFVFIK</sequence>
<organism evidence="2 3">
    <name type="scientific">Chitinophaga terrae</name>
    <name type="common">ex Kim and Jung 2007</name>
    <dbReference type="NCBI Taxonomy" id="408074"/>
    <lineage>
        <taxon>Bacteria</taxon>
        <taxon>Pseudomonadati</taxon>
        <taxon>Bacteroidota</taxon>
        <taxon>Chitinophagia</taxon>
        <taxon>Chitinophagales</taxon>
        <taxon>Chitinophagaceae</taxon>
        <taxon>Chitinophaga</taxon>
    </lineage>
</organism>
<dbReference type="AlphaFoldDB" id="A0A1H3ZLH5"/>
<feature type="transmembrane region" description="Helical" evidence="1">
    <location>
        <begin position="251"/>
        <end position="270"/>
    </location>
</feature>
<evidence type="ECO:0000256" key="1">
    <source>
        <dbReference type="SAM" id="Phobius"/>
    </source>
</evidence>
<feature type="transmembrane region" description="Helical" evidence="1">
    <location>
        <begin position="148"/>
        <end position="170"/>
    </location>
</feature>
<feature type="transmembrane region" description="Helical" evidence="1">
    <location>
        <begin position="110"/>
        <end position="127"/>
    </location>
</feature>
<feature type="transmembrane region" description="Helical" evidence="1">
    <location>
        <begin position="296"/>
        <end position="315"/>
    </location>
</feature>
<protein>
    <submittedName>
        <fullName evidence="2">Uncharacterized protein</fullName>
    </submittedName>
</protein>
<keyword evidence="3" id="KW-1185">Reference proteome</keyword>